<evidence type="ECO:0000313" key="2">
    <source>
        <dbReference type="EMBL" id="KAJ5264453.1"/>
    </source>
</evidence>
<feature type="region of interest" description="Disordered" evidence="1">
    <location>
        <begin position="187"/>
        <end position="240"/>
    </location>
</feature>
<dbReference type="EMBL" id="JAPVEB010000004">
    <property type="protein sequence ID" value="KAJ5264453.1"/>
    <property type="molecule type" value="Genomic_DNA"/>
</dbReference>
<dbReference type="InterPro" id="IPR052396">
    <property type="entry name" value="Meiotic_Drive_Suppr_Kinase"/>
</dbReference>
<gene>
    <name evidence="2" type="ORF">N7505_007246</name>
</gene>
<accession>A0ABQ8WCU4</accession>
<dbReference type="Proteomes" id="UP001220256">
    <property type="component" value="Unassembled WGS sequence"/>
</dbReference>
<organism evidence="2 3">
    <name type="scientific">Penicillium chrysogenum</name>
    <name type="common">Penicillium notatum</name>
    <dbReference type="NCBI Taxonomy" id="5076"/>
    <lineage>
        <taxon>Eukaryota</taxon>
        <taxon>Fungi</taxon>
        <taxon>Dikarya</taxon>
        <taxon>Ascomycota</taxon>
        <taxon>Pezizomycotina</taxon>
        <taxon>Eurotiomycetes</taxon>
        <taxon>Eurotiomycetidae</taxon>
        <taxon>Eurotiales</taxon>
        <taxon>Aspergillaceae</taxon>
        <taxon>Penicillium</taxon>
        <taxon>Penicillium chrysogenum species complex</taxon>
    </lineage>
</organism>
<dbReference type="InterPro" id="IPR011009">
    <property type="entry name" value="Kinase-like_dom_sf"/>
</dbReference>
<sequence length="240" mass="26954">MQLCKTFYLNDLLIDVTEVEPLDPQRPVFRLTLSSPLPLVDPTAAIDAPSTVIVKQQKINWEDEFKQEIQAYEKLKELQGTVIPIFYGQGSFNGLDAFVISEVKGVTLHDLARANFGVQEDALKMHLKEALGAFDKHKALYWDARPDNFLFCAEQNKVMIVDLEQVEFPCPLQPWHRNSGSVDNLMSKFRDGRNPNRPPSPAGVWYQPGAEDEEGGSKMVGLRGPVGRMKQGTPKSRVPC</sequence>
<evidence type="ECO:0008006" key="4">
    <source>
        <dbReference type="Google" id="ProtNLM"/>
    </source>
</evidence>
<reference evidence="2 3" key="1">
    <citation type="journal article" date="2023" name="IMA Fungus">
        <title>Comparative genomic study of the Penicillium genus elucidates a diverse pangenome and 15 lateral gene transfer events.</title>
        <authorList>
            <person name="Petersen C."/>
            <person name="Sorensen T."/>
            <person name="Nielsen M.R."/>
            <person name="Sondergaard T.E."/>
            <person name="Sorensen J.L."/>
            <person name="Fitzpatrick D.A."/>
            <person name="Frisvad J.C."/>
            <person name="Nielsen K.L."/>
        </authorList>
    </citation>
    <scope>NUCLEOTIDE SEQUENCE [LARGE SCALE GENOMIC DNA]</scope>
    <source>
        <strain evidence="2 3">IBT 3361</strain>
    </source>
</reference>
<dbReference type="PANTHER" id="PTHR37171:SF1">
    <property type="entry name" value="SERINE_THREONINE-PROTEIN KINASE YRZF-RELATED"/>
    <property type="match status" value="1"/>
</dbReference>
<protein>
    <recommendedName>
        <fullName evidence="4">Protein kinase domain-containing protein</fullName>
    </recommendedName>
</protein>
<evidence type="ECO:0000313" key="3">
    <source>
        <dbReference type="Proteomes" id="UP001220256"/>
    </source>
</evidence>
<evidence type="ECO:0000256" key="1">
    <source>
        <dbReference type="SAM" id="MobiDB-lite"/>
    </source>
</evidence>
<comment type="caution">
    <text evidence="2">The sequence shown here is derived from an EMBL/GenBank/DDBJ whole genome shotgun (WGS) entry which is preliminary data.</text>
</comment>
<keyword evidence="3" id="KW-1185">Reference proteome</keyword>
<dbReference type="SUPFAM" id="SSF56112">
    <property type="entry name" value="Protein kinase-like (PK-like)"/>
    <property type="match status" value="1"/>
</dbReference>
<dbReference type="PANTHER" id="PTHR37171">
    <property type="entry name" value="SERINE/THREONINE-PROTEIN KINASE YRZF-RELATED"/>
    <property type="match status" value="1"/>
</dbReference>
<proteinExistence type="predicted"/>
<name>A0ABQ8WCU4_PENCH</name>